<accession>A0ABX2AP75</accession>
<dbReference type="InterPro" id="IPR023393">
    <property type="entry name" value="START-like_dom_sf"/>
</dbReference>
<proteinExistence type="predicted"/>
<dbReference type="SUPFAM" id="SSF55961">
    <property type="entry name" value="Bet v1-like"/>
    <property type="match status" value="1"/>
</dbReference>
<dbReference type="Gene3D" id="3.30.530.20">
    <property type="match status" value="1"/>
</dbReference>
<evidence type="ECO:0000313" key="3">
    <source>
        <dbReference type="Proteomes" id="UP000714420"/>
    </source>
</evidence>
<dbReference type="Pfam" id="PF19569">
    <property type="entry name" value="START_2"/>
    <property type="match status" value="1"/>
</dbReference>
<sequence length="133" mass="15640">MQKKRIRKEYQLSAKSPSMVWGLIGEASGLQKWIADYVDVDNENSFVFTWGEEWTEHHSITFCVLDKKKNEYIRFRADDEECPEAYMEMRIEKSELTGSLTLVVTDYAEPDETEALEDIWDNNIERLHRISGI</sequence>
<name>A0ABX2AP75_9BACT</name>
<feature type="domain" description="START-like" evidence="1">
    <location>
        <begin position="2"/>
        <end position="132"/>
    </location>
</feature>
<evidence type="ECO:0000259" key="1">
    <source>
        <dbReference type="Pfam" id="PF19569"/>
    </source>
</evidence>
<dbReference type="RefSeq" id="WP_172275313.1">
    <property type="nucleotide sequence ID" value="NZ_CASGMU010000003.1"/>
</dbReference>
<dbReference type="EMBL" id="JABKKF010000004">
    <property type="protein sequence ID" value="NPD91975.1"/>
    <property type="molecule type" value="Genomic_DNA"/>
</dbReference>
<dbReference type="InterPro" id="IPR045736">
    <property type="entry name" value="START_2"/>
</dbReference>
<dbReference type="Proteomes" id="UP000714420">
    <property type="component" value="Unassembled WGS sequence"/>
</dbReference>
<keyword evidence="3" id="KW-1185">Reference proteome</keyword>
<protein>
    <recommendedName>
        <fullName evidence="1">START-like domain-containing protein</fullName>
    </recommendedName>
</protein>
<organism evidence="2 3">
    <name type="scientific">Xylanibacter muris</name>
    <dbReference type="NCBI Taxonomy" id="2736290"/>
    <lineage>
        <taxon>Bacteria</taxon>
        <taxon>Pseudomonadati</taxon>
        <taxon>Bacteroidota</taxon>
        <taxon>Bacteroidia</taxon>
        <taxon>Bacteroidales</taxon>
        <taxon>Prevotellaceae</taxon>
        <taxon>Xylanibacter</taxon>
    </lineage>
</organism>
<gene>
    <name evidence="2" type="ORF">HPS56_06345</name>
</gene>
<reference evidence="2 3" key="1">
    <citation type="submission" date="2020-05" db="EMBL/GenBank/DDBJ databases">
        <title>Distinct polysaccharide utilization as determinants for interspecies competition between intestinal Prevotella spp.</title>
        <authorList>
            <person name="Galvez E.J.C."/>
            <person name="Iljazovic A."/>
            <person name="Strowig T."/>
        </authorList>
    </citation>
    <scope>NUCLEOTIDE SEQUENCE [LARGE SCALE GENOMIC DNA]</scope>
    <source>
        <strain evidence="2 3">PMUR</strain>
    </source>
</reference>
<evidence type="ECO:0000313" key="2">
    <source>
        <dbReference type="EMBL" id="NPD91975.1"/>
    </source>
</evidence>
<comment type="caution">
    <text evidence="2">The sequence shown here is derived from an EMBL/GenBank/DDBJ whole genome shotgun (WGS) entry which is preliminary data.</text>
</comment>